<evidence type="ECO:0000313" key="1">
    <source>
        <dbReference type="EMBL" id="QHT76815.1"/>
    </source>
</evidence>
<organism evidence="1">
    <name type="scientific">viral metagenome</name>
    <dbReference type="NCBI Taxonomy" id="1070528"/>
    <lineage>
        <taxon>unclassified sequences</taxon>
        <taxon>metagenomes</taxon>
        <taxon>organismal metagenomes</taxon>
    </lineage>
</organism>
<reference evidence="1" key="1">
    <citation type="journal article" date="2020" name="Nature">
        <title>Giant virus diversity and host interactions through global metagenomics.</title>
        <authorList>
            <person name="Schulz F."/>
            <person name="Roux S."/>
            <person name="Paez-Espino D."/>
            <person name="Jungbluth S."/>
            <person name="Walsh D.A."/>
            <person name="Denef V.J."/>
            <person name="McMahon K.D."/>
            <person name="Konstantinidis K.T."/>
            <person name="Eloe-Fadrosh E.A."/>
            <person name="Kyrpides N.C."/>
            <person name="Woyke T."/>
        </authorList>
    </citation>
    <scope>NUCLEOTIDE SEQUENCE</scope>
    <source>
        <strain evidence="1">GVMAG-M-3300023179-82</strain>
    </source>
</reference>
<dbReference type="AlphaFoldDB" id="A0A6C0H9L9"/>
<protein>
    <submittedName>
        <fullName evidence="1">Uncharacterized protein</fullName>
    </submittedName>
</protein>
<sequence length="625" mass="72845">MSLNTLVCSDPEGAYIHDIWKDNDDADIIVLGDIMDSTFTGLDKDCYNNYKKYNIRNLLFIRIMEDREKCTVLLGNRDLMKLKLVLLNNPDILSINSYEKLFEYAKENCNTPTPLNHPEYLLNLNVNTANDFLKNNSLLKLDNKEFKWSEIFNLLFGTVGAFTLLDSIYLELLDICPNDFKTSINEHLKSITESSKIEFKSCLIIILFKLMLKPRTDTESYNNTIKDTNISFDDIIHLLYDIFKNENTKLIDVLEYRDNEKTYPCIFSHGGITKYLLTESDLERINHIILKNIESLIPLDDIIVLILKELQIMKDNKTKSFTKVEDLILINNKLKQYINDCISDQNILASLFLLLILGTELVVDDYLNIPNNYFSPIGPGFAKFISNPDIGIQKNTIQFMGHKPVSIANSIYNDDNYIYICTDISNTFLNSKLNKCNNKSQSISKNYIILKTTPEKIFTKIYTLGLIKSNFPLYFKSNIIGEIETLFDFISTIDTTKSIIPIISNDQTSLSHRRILLNILENDTNKDFPLIKYNHKVMLKMKNCIIYKFINNITYYFLYLCNIDDLHCYICTNPNYWEKTPTFIIILTNEEHNEIQTLPQTGGSLYFNKYLKYKYKYLLHHKKKY</sequence>
<accession>A0A6C0H9L9</accession>
<dbReference type="EMBL" id="MN739902">
    <property type="protein sequence ID" value="QHT76815.1"/>
    <property type="molecule type" value="Genomic_DNA"/>
</dbReference>
<proteinExistence type="predicted"/>
<name>A0A6C0H9L9_9ZZZZ</name>